<evidence type="ECO:0000256" key="1">
    <source>
        <dbReference type="SAM" id="Coils"/>
    </source>
</evidence>
<comment type="caution">
    <text evidence="3">The sequence shown here is derived from an EMBL/GenBank/DDBJ whole genome shotgun (WGS) entry which is preliminary data.</text>
</comment>
<dbReference type="EMBL" id="ARYC01002514">
    <property type="protein sequence ID" value="KEJ82891.1"/>
    <property type="molecule type" value="Genomic_DNA"/>
</dbReference>
<protein>
    <submittedName>
        <fullName evidence="3">Uncharacterized protein</fullName>
    </submittedName>
</protein>
<gene>
    <name evidence="3" type="ORF">OXYTRIMIC_463</name>
</gene>
<sequence length="290" mass="34520">MRSDKDNDLKKIQQLQINIEQMQKSHNTVQVQYRETRSMLSQKTDECEKKEGEIKDLRGQFKYQNDQISKFQDQVKELMFKCDDFEQRLDMYKESMVYLENKHKMRKSKIDLIKKTQKTHNDQVNNMESQLAELQIQIKQFEKQADPERKIIKLVKKTIFDTAGNQIGEGLVEQVITMRTDDQFGCLQSMQNSNIQRSEIGDEDEINEEDEFEDDDNSNFSLDSEEMAQLEVLLKEKGFDQQANDEHAEEHKRRMSQWFQRMNNGQILEDQDEQDKVKQALAQQFKNQQN</sequence>
<organism evidence="3 4">
    <name type="scientific">Oxytricha trifallax</name>
    <dbReference type="NCBI Taxonomy" id="1172189"/>
    <lineage>
        <taxon>Eukaryota</taxon>
        <taxon>Sar</taxon>
        <taxon>Alveolata</taxon>
        <taxon>Ciliophora</taxon>
        <taxon>Intramacronucleata</taxon>
        <taxon>Spirotrichea</taxon>
        <taxon>Stichotrichia</taxon>
        <taxon>Sporadotrichida</taxon>
        <taxon>Oxytrichidae</taxon>
        <taxon>Oxytrichinae</taxon>
        <taxon>Oxytricha</taxon>
    </lineage>
</organism>
<proteinExistence type="predicted"/>
<accession>A0A073I080</accession>
<evidence type="ECO:0000313" key="4">
    <source>
        <dbReference type="Proteomes" id="UP000053232"/>
    </source>
</evidence>
<dbReference type="SUPFAM" id="SSF57997">
    <property type="entry name" value="Tropomyosin"/>
    <property type="match status" value="1"/>
</dbReference>
<reference evidence="4" key="1">
    <citation type="journal article" date="2014" name="Cell">
        <title>The Architecture of a Scrambled Genome Reveals Massive Levels of Genomic Rearrangement during Development.</title>
        <authorList>
            <person name="Chen X."/>
            <person name="Bracht J.R."/>
            <person name="Goldman A.D."/>
            <person name="Dolzhenko E."/>
            <person name="Clay D.M."/>
            <person name="Swart E.C."/>
            <person name="Perlman D.H."/>
            <person name="Doak T.G."/>
            <person name="Stuart A."/>
            <person name="Amemiya C.T."/>
            <person name="Sebra R.P."/>
            <person name="Landweber L.F."/>
        </authorList>
    </citation>
    <scope>NUCLEOTIDE SEQUENCE [LARGE SCALE GENOMIC DNA]</scope>
    <source>
        <strain evidence="4">JRB310</strain>
    </source>
</reference>
<dbReference type="AlphaFoldDB" id="A0A073I080"/>
<evidence type="ECO:0000256" key="2">
    <source>
        <dbReference type="SAM" id="MobiDB-lite"/>
    </source>
</evidence>
<name>A0A073I080_9SPIT</name>
<feature type="compositionally biased region" description="Polar residues" evidence="2">
    <location>
        <begin position="281"/>
        <end position="290"/>
    </location>
</feature>
<dbReference type="Proteomes" id="UP000053232">
    <property type="component" value="Unassembled WGS sequence"/>
</dbReference>
<feature type="region of interest" description="Disordered" evidence="2">
    <location>
        <begin position="271"/>
        <end position="290"/>
    </location>
</feature>
<feature type="coiled-coil region" evidence="1">
    <location>
        <begin position="5"/>
        <end position="144"/>
    </location>
</feature>
<keyword evidence="4" id="KW-1185">Reference proteome</keyword>
<keyword evidence="1" id="KW-0175">Coiled coil</keyword>
<evidence type="ECO:0000313" key="3">
    <source>
        <dbReference type="EMBL" id="KEJ82891.1"/>
    </source>
</evidence>
<dbReference type="Gene3D" id="1.10.287.1490">
    <property type="match status" value="1"/>
</dbReference>